<evidence type="ECO:0000259" key="8">
    <source>
        <dbReference type="Pfam" id="PF24986"/>
    </source>
</evidence>
<organism evidence="9 10">
    <name type="scientific">Pseudohongiella nitratireducens</name>
    <dbReference type="NCBI Taxonomy" id="1768907"/>
    <lineage>
        <taxon>Bacteria</taxon>
        <taxon>Pseudomonadati</taxon>
        <taxon>Pseudomonadota</taxon>
        <taxon>Gammaproteobacteria</taxon>
        <taxon>Pseudomonadales</taxon>
        <taxon>Pseudohongiellaceae</taxon>
        <taxon>Pseudohongiella</taxon>
    </lineage>
</organism>
<dbReference type="AlphaFoldDB" id="A0A917LSU3"/>
<sequence length="194" mass="21501">MAQDSICLGRIGAPHGIKGWVKLISFTQPRENLLQYAKFSGQLDGRTIALKLDGSRPQGKGLVGHFTGYDTPEEARVLTHMELHVPSEVLPELDAGEFYWHQLTGLKVINQQQEFLGVIDRLLETGANDVLVVSPVRDSRGSGDSLDGSDHSIGGSIDDQERLIPWLPDQLDVKVDLDKQEVTLDWPSDYLTQD</sequence>
<dbReference type="HAMAP" id="MF_00014">
    <property type="entry name" value="Ribosome_mat_RimM"/>
    <property type="match status" value="1"/>
</dbReference>
<keyword evidence="3 5" id="KW-0698">rRNA processing</keyword>
<reference evidence="9" key="1">
    <citation type="journal article" date="2014" name="Int. J. Syst. Evol. Microbiol.">
        <title>Complete genome sequence of Corynebacterium casei LMG S-19264T (=DSM 44701T), isolated from a smear-ripened cheese.</title>
        <authorList>
            <consortium name="US DOE Joint Genome Institute (JGI-PGF)"/>
            <person name="Walter F."/>
            <person name="Albersmeier A."/>
            <person name="Kalinowski J."/>
            <person name="Ruckert C."/>
        </authorList>
    </citation>
    <scope>NUCLEOTIDE SEQUENCE</scope>
    <source>
        <strain evidence="9">CGMCC 1.15425</strain>
    </source>
</reference>
<evidence type="ECO:0000259" key="7">
    <source>
        <dbReference type="Pfam" id="PF01782"/>
    </source>
</evidence>
<evidence type="ECO:0000313" key="10">
    <source>
        <dbReference type="Proteomes" id="UP000627715"/>
    </source>
</evidence>
<keyword evidence="2 5" id="KW-0690">Ribosome biogenesis</keyword>
<dbReference type="InterPro" id="IPR011961">
    <property type="entry name" value="RimM"/>
</dbReference>
<protein>
    <recommendedName>
        <fullName evidence="5">Ribosome maturation factor RimM</fullName>
    </recommendedName>
</protein>
<accession>A0A917LSU3</accession>
<keyword evidence="10" id="KW-1185">Reference proteome</keyword>
<comment type="caution">
    <text evidence="9">The sequence shown here is derived from an EMBL/GenBank/DDBJ whole genome shotgun (WGS) entry which is preliminary data.</text>
</comment>
<gene>
    <name evidence="5 9" type="primary">rimM</name>
    <name evidence="9" type="ORF">GCM10011403_11190</name>
</gene>
<evidence type="ECO:0000256" key="3">
    <source>
        <dbReference type="ARBA" id="ARBA00022552"/>
    </source>
</evidence>
<dbReference type="PANTHER" id="PTHR33692">
    <property type="entry name" value="RIBOSOME MATURATION FACTOR RIMM"/>
    <property type="match status" value="1"/>
</dbReference>
<feature type="region of interest" description="Disordered" evidence="6">
    <location>
        <begin position="137"/>
        <end position="157"/>
    </location>
</feature>
<evidence type="ECO:0000256" key="6">
    <source>
        <dbReference type="SAM" id="MobiDB-lite"/>
    </source>
</evidence>
<proteinExistence type="inferred from homology"/>
<dbReference type="GO" id="GO:0043022">
    <property type="term" value="F:ribosome binding"/>
    <property type="evidence" value="ECO:0007669"/>
    <property type="project" value="InterPro"/>
</dbReference>
<comment type="similarity">
    <text evidence="5">Belongs to the RimM family.</text>
</comment>
<name>A0A917LSU3_9GAMM</name>
<dbReference type="GO" id="GO:0005737">
    <property type="term" value="C:cytoplasm"/>
    <property type="evidence" value="ECO:0007669"/>
    <property type="project" value="UniProtKB-SubCell"/>
</dbReference>
<evidence type="ECO:0000256" key="2">
    <source>
        <dbReference type="ARBA" id="ARBA00022517"/>
    </source>
</evidence>
<feature type="domain" description="Ribosome maturation factor RimM PRC barrel" evidence="8">
    <location>
        <begin position="100"/>
        <end position="189"/>
    </location>
</feature>
<keyword evidence="1 5" id="KW-0963">Cytoplasm</keyword>
<dbReference type="SUPFAM" id="SSF50346">
    <property type="entry name" value="PRC-barrel domain"/>
    <property type="match status" value="1"/>
</dbReference>
<evidence type="ECO:0000256" key="1">
    <source>
        <dbReference type="ARBA" id="ARBA00022490"/>
    </source>
</evidence>
<comment type="domain">
    <text evidence="5">The PRC barrel domain binds ribosomal protein uS19.</text>
</comment>
<dbReference type="Pfam" id="PF01782">
    <property type="entry name" value="RimM"/>
    <property type="match status" value="1"/>
</dbReference>
<dbReference type="GO" id="GO:0005840">
    <property type="term" value="C:ribosome"/>
    <property type="evidence" value="ECO:0007669"/>
    <property type="project" value="InterPro"/>
</dbReference>
<dbReference type="OrthoDB" id="9783509at2"/>
<dbReference type="EMBL" id="BMIY01000004">
    <property type="protein sequence ID" value="GGG55827.1"/>
    <property type="molecule type" value="Genomic_DNA"/>
</dbReference>
<evidence type="ECO:0000256" key="5">
    <source>
        <dbReference type="HAMAP-Rule" id="MF_00014"/>
    </source>
</evidence>
<comment type="function">
    <text evidence="5">An accessory protein needed during the final step in the assembly of 30S ribosomal subunit, possibly for assembly of the head region. Essential for efficient processing of 16S rRNA. May be needed both before and after RbfA during the maturation of 16S rRNA. It has affinity for free ribosomal 30S subunits but not for 70S ribosomes.</text>
</comment>
<dbReference type="Gene3D" id="2.40.30.60">
    <property type="entry name" value="RimM"/>
    <property type="match status" value="1"/>
</dbReference>
<reference evidence="9" key="2">
    <citation type="submission" date="2020-09" db="EMBL/GenBank/DDBJ databases">
        <authorList>
            <person name="Sun Q."/>
            <person name="Zhou Y."/>
        </authorList>
    </citation>
    <scope>NUCLEOTIDE SEQUENCE</scope>
    <source>
        <strain evidence="9">CGMCC 1.15425</strain>
    </source>
</reference>
<comment type="subcellular location">
    <subcellularLocation>
        <location evidence="5">Cytoplasm</location>
    </subcellularLocation>
</comment>
<dbReference type="Gene3D" id="2.30.30.240">
    <property type="entry name" value="PRC-barrel domain"/>
    <property type="match status" value="1"/>
</dbReference>
<dbReference type="PANTHER" id="PTHR33692:SF1">
    <property type="entry name" value="RIBOSOME MATURATION FACTOR RIMM"/>
    <property type="match status" value="1"/>
</dbReference>
<dbReference type="GO" id="GO:0006364">
    <property type="term" value="P:rRNA processing"/>
    <property type="evidence" value="ECO:0007669"/>
    <property type="project" value="UniProtKB-UniRule"/>
</dbReference>
<evidence type="ECO:0000313" key="9">
    <source>
        <dbReference type="EMBL" id="GGG55827.1"/>
    </source>
</evidence>
<dbReference type="Proteomes" id="UP000627715">
    <property type="component" value="Unassembled WGS sequence"/>
</dbReference>
<evidence type="ECO:0000256" key="4">
    <source>
        <dbReference type="ARBA" id="ARBA00023186"/>
    </source>
</evidence>
<dbReference type="NCBIfam" id="TIGR02273">
    <property type="entry name" value="16S_RimM"/>
    <property type="match status" value="1"/>
</dbReference>
<dbReference type="InterPro" id="IPR002676">
    <property type="entry name" value="RimM_N"/>
</dbReference>
<keyword evidence="4 5" id="KW-0143">Chaperone</keyword>
<comment type="subunit">
    <text evidence="5">Binds ribosomal protein uS19.</text>
</comment>
<dbReference type="Pfam" id="PF24986">
    <property type="entry name" value="PRC_RimM"/>
    <property type="match status" value="1"/>
</dbReference>
<dbReference type="InterPro" id="IPR011033">
    <property type="entry name" value="PRC_barrel-like_sf"/>
</dbReference>
<dbReference type="InterPro" id="IPR009000">
    <property type="entry name" value="Transl_B-barrel_sf"/>
</dbReference>
<dbReference type="InterPro" id="IPR036976">
    <property type="entry name" value="RimM_N_sf"/>
</dbReference>
<dbReference type="GO" id="GO:0042274">
    <property type="term" value="P:ribosomal small subunit biogenesis"/>
    <property type="evidence" value="ECO:0007669"/>
    <property type="project" value="UniProtKB-UniRule"/>
</dbReference>
<feature type="compositionally biased region" description="Low complexity" evidence="6">
    <location>
        <begin position="142"/>
        <end position="157"/>
    </location>
</feature>
<dbReference type="RefSeq" id="WP_068812080.1">
    <property type="nucleotide sequence ID" value="NZ_BMIY01000004.1"/>
</dbReference>
<dbReference type="InterPro" id="IPR056792">
    <property type="entry name" value="PRC_RimM"/>
</dbReference>
<dbReference type="SUPFAM" id="SSF50447">
    <property type="entry name" value="Translation proteins"/>
    <property type="match status" value="1"/>
</dbReference>
<feature type="domain" description="RimM N-terminal" evidence="7">
    <location>
        <begin position="8"/>
        <end position="88"/>
    </location>
</feature>